<dbReference type="Proteomes" id="UP000053864">
    <property type="component" value="Unassembled WGS sequence"/>
</dbReference>
<dbReference type="Proteomes" id="UP000053236">
    <property type="component" value="Unassembled WGS sequence"/>
</dbReference>
<reference evidence="2" key="2">
    <citation type="submission" date="2013-11" db="EMBL/GenBank/DDBJ databases">
        <title>The Genome Sequence of Phytophthora parasitica CJ05E6.</title>
        <authorList>
            <consortium name="The Broad Institute Genomics Platform"/>
            <person name="Russ C."/>
            <person name="Tyler B."/>
            <person name="Panabieres F."/>
            <person name="Shan W."/>
            <person name="Tripathy S."/>
            <person name="Grunwald N."/>
            <person name="Machado M."/>
            <person name="Johnson C.S."/>
            <person name="Arredondo F."/>
            <person name="Hong C."/>
            <person name="Coffey M."/>
            <person name="Young S.K."/>
            <person name="Zeng Q."/>
            <person name="Gargeya S."/>
            <person name="Fitzgerald M."/>
            <person name="Abouelleil A."/>
            <person name="Alvarado L."/>
            <person name="Chapman S.B."/>
            <person name="Gainer-Dewar J."/>
            <person name="Goldberg J."/>
            <person name="Griggs A."/>
            <person name="Gujja S."/>
            <person name="Hansen M."/>
            <person name="Howarth C."/>
            <person name="Imamovic A."/>
            <person name="Ireland A."/>
            <person name="Larimer J."/>
            <person name="McCowan C."/>
            <person name="Murphy C."/>
            <person name="Pearson M."/>
            <person name="Poon T.W."/>
            <person name="Priest M."/>
            <person name="Roberts A."/>
            <person name="Saif S."/>
            <person name="Shea T."/>
            <person name="Sykes S."/>
            <person name="Wortman J."/>
            <person name="Nusbaum C."/>
            <person name="Birren B."/>
        </authorList>
    </citation>
    <scope>NUCLEOTIDE SEQUENCE [LARGE SCALE GENOMIC DNA]</scope>
    <source>
        <strain evidence="2">CJ05E6</strain>
    </source>
</reference>
<dbReference type="EMBL" id="KI675238">
    <property type="protein sequence ID" value="ETL30729.1"/>
    <property type="molecule type" value="Genomic_DNA"/>
</dbReference>
<accession>W2G2Q9</accession>
<dbReference type="EMBL" id="KI688460">
    <property type="protein sequence ID" value="ETK77292.1"/>
    <property type="molecule type" value="Genomic_DNA"/>
</dbReference>
<feature type="non-terminal residue" evidence="1">
    <location>
        <position position="1"/>
    </location>
</feature>
<evidence type="ECO:0000313" key="2">
    <source>
        <dbReference type="EMBL" id="ETL30729.1"/>
    </source>
</evidence>
<organism evidence="1">
    <name type="scientific">Phytophthora nicotianae</name>
    <name type="common">Potato buckeye rot agent</name>
    <name type="synonym">Phytophthora parasitica</name>
    <dbReference type="NCBI Taxonomy" id="4792"/>
    <lineage>
        <taxon>Eukaryota</taxon>
        <taxon>Sar</taxon>
        <taxon>Stramenopiles</taxon>
        <taxon>Oomycota</taxon>
        <taxon>Peronosporomycetes</taxon>
        <taxon>Peronosporales</taxon>
        <taxon>Peronosporaceae</taxon>
        <taxon>Phytophthora</taxon>
    </lineage>
</organism>
<dbReference type="AlphaFoldDB" id="W2G2Q9"/>
<reference evidence="1" key="1">
    <citation type="submission" date="2013-11" db="EMBL/GenBank/DDBJ databases">
        <title>The Genome Sequence of Phytophthora parasitica CJ02B3.</title>
        <authorList>
            <consortium name="The Broad Institute Genomics Platform"/>
            <person name="Russ C."/>
            <person name="Tyler B."/>
            <person name="Panabieres F."/>
            <person name="Shan W."/>
            <person name="Tripathy S."/>
            <person name="Grunwald N."/>
            <person name="Machado M."/>
            <person name="Johnson C.S."/>
            <person name="Arredondo F."/>
            <person name="Hong C."/>
            <person name="Coffey M."/>
            <person name="Young S.K."/>
            <person name="Zeng Q."/>
            <person name="Gargeya S."/>
            <person name="Fitzgerald M."/>
            <person name="Abouelleil A."/>
            <person name="Alvarado L."/>
            <person name="Chapman S.B."/>
            <person name="Gainer-Dewar J."/>
            <person name="Goldberg J."/>
            <person name="Griggs A."/>
            <person name="Gujja S."/>
            <person name="Hansen M."/>
            <person name="Howarth C."/>
            <person name="Imamovic A."/>
            <person name="Ireland A."/>
            <person name="Larimer J."/>
            <person name="McCowan C."/>
            <person name="Murphy C."/>
            <person name="Pearson M."/>
            <person name="Poon T.W."/>
            <person name="Priest M."/>
            <person name="Roberts A."/>
            <person name="Saif S."/>
            <person name="Shea T."/>
            <person name="Sykes S."/>
            <person name="Wortman J."/>
            <person name="Nusbaum C."/>
            <person name="Birren B."/>
        </authorList>
    </citation>
    <scope>NUCLEOTIDE SEQUENCE [LARGE SCALE GENOMIC DNA]</scope>
    <source>
        <strain evidence="1">CJ02B3</strain>
    </source>
</reference>
<protein>
    <submittedName>
        <fullName evidence="1">Uncharacterized protein</fullName>
    </submittedName>
</protein>
<gene>
    <name evidence="1" type="ORF">L915_16437</name>
    <name evidence="2" type="ORF">L916_16337</name>
</gene>
<name>W2G2Q9_PHYNI</name>
<sequence>CGVAISGQLPTIVSGHGRAKSKWRRLRTLNHVMGGDIGVQEVD</sequence>
<proteinExistence type="predicted"/>
<evidence type="ECO:0000313" key="1">
    <source>
        <dbReference type="EMBL" id="ETK77292.1"/>
    </source>
</evidence>